<dbReference type="GO" id="GO:0032259">
    <property type="term" value="P:methylation"/>
    <property type="evidence" value="ECO:0007669"/>
    <property type="project" value="UniProtKB-KW"/>
</dbReference>
<dbReference type="PANTHER" id="PTHR44942:SF4">
    <property type="entry name" value="METHYLTRANSFERASE TYPE 11 DOMAIN-CONTAINING PROTEIN"/>
    <property type="match status" value="1"/>
</dbReference>
<comment type="caution">
    <text evidence="5">The sequence shown here is derived from an EMBL/GenBank/DDBJ whole genome shotgun (WGS) entry which is preliminary data.</text>
</comment>
<dbReference type="InterPro" id="IPR051052">
    <property type="entry name" value="Diverse_substrate_MTase"/>
</dbReference>
<evidence type="ECO:0000256" key="1">
    <source>
        <dbReference type="ARBA" id="ARBA00008361"/>
    </source>
</evidence>
<reference evidence="5 6" key="1">
    <citation type="submission" date="2021-04" db="EMBL/GenBank/DDBJ databases">
        <title>Whole genome analysis of root endophytic bacterium Microbacterium paraoxydans ku-mp colonizing RP-bio226 rice variety.</title>
        <authorList>
            <person name="Ulaganathan K."/>
            <person name="Latha B."/>
        </authorList>
    </citation>
    <scope>NUCLEOTIDE SEQUENCE [LARGE SCALE GENOMIC DNA]</scope>
    <source>
        <strain evidence="6">ku-mp</strain>
    </source>
</reference>
<evidence type="ECO:0000256" key="3">
    <source>
        <dbReference type="ARBA" id="ARBA00022679"/>
    </source>
</evidence>
<dbReference type="CDD" id="cd02440">
    <property type="entry name" value="AdoMet_MTases"/>
    <property type="match status" value="1"/>
</dbReference>
<feature type="domain" description="Methyltransferase type 11" evidence="4">
    <location>
        <begin position="44"/>
        <end position="132"/>
    </location>
</feature>
<comment type="similarity">
    <text evidence="1">Belongs to the methyltransferase superfamily.</text>
</comment>
<dbReference type="EMBL" id="JAGTUK010000001">
    <property type="protein sequence ID" value="MBS0023554.1"/>
    <property type="molecule type" value="Genomic_DNA"/>
</dbReference>
<evidence type="ECO:0000313" key="6">
    <source>
        <dbReference type="Proteomes" id="UP000678243"/>
    </source>
</evidence>
<name>A0ABS5IKR8_9MICO</name>
<gene>
    <name evidence="5" type="ORF">KE274_05475</name>
</gene>
<dbReference type="InterPro" id="IPR013216">
    <property type="entry name" value="Methyltransf_11"/>
</dbReference>
<keyword evidence="2 5" id="KW-0489">Methyltransferase</keyword>
<proteinExistence type="inferred from homology"/>
<organism evidence="5 6">
    <name type="scientific">Microbacterium paraoxydans</name>
    <dbReference type="NCBI Taxonomy" id="199592"/>
    <lineage>
        <taxon>Bacteria</taxon>
        <taxon>Bacillati</taxon>
        <taxon>Actinomycetota</taxon>
        <taxon>Actinomycetes</taxon>
        <taxon>Micrococcales</taxon>
        <taxon>Microbacteriaceae</taxon>
        <taxon>Microbacterium</taxon>
    </lineage>
</organism>
<dbReference type="Pfam" id="PF08241">
    <property type="entry name" value="Methyltransf_11"/>
    <property type="match status" value="1"/>
</dbReference>
<sequence>MSDEMATSFGTQAGSYEVGRPEYPFEAVAWMLERMPEGSRRIADVGAGTGKLTRALVAGEAVEVVAVDPDPAMLATLRDAVPGVPTFVGTAERLPLPDASVDGVVLGQAWHWVDPVAASAEIGRVVRSGGVLGLIWNLRDERAEWVRRLTEIMHGSNAELMLAAGDPVVSEPFGGLEQERWEWARPVTRDVMHRMAASRSYVITADEAERSRIRRDMDALFDELGLHDDATIELPYVTRAFRAVRDSYSSQEMT</sequence>
<dbReference type="InterPro" id="IPR029063">
    <property type="entry name" value="SAM-dependent_MTases_sf"/>
</dbReference>
<dbReference type="SUPFAM" id="SSF53335">
    <property type="entry name" value="S-adenosyl-L-methionine-dependent methyltransferases"/>
    <property type="match status" value="1"/>
</dbReference>
<evidence type="ECO:0000313" key="5">
    <source>
        <dbReference type="EMBL" id="MBS0023554.1"/>
    </source>
</evidence>
<dbReference type="RefSeq" id="WP_211541617.1">
    <property type="nucleotide sequence ID" value="NZ_JAGTUK010000001.1"/>
</dbReference>
<dbReference type="Gene3D" id="3.40.50.150">
    <property type="entry name" value="Vaccinia Virus protein VP39"/>
    <property type="match status" value="1"/>
</dbReference>
<keyword evidence="6" id="KW-1185">Reference proteome</keyword>
<dbReference type="GO" id="GO:0008168">
    <property type="term" value="F:methyltransferase activity"/>
    <property type="evidence" value="ECO:0007669"/>
    <property type="project" value="UniProtKB-KW"/>
</dbReference>
<evidence type="ECO:0000259" key="4">
    <source>
        <dbReference type="Pfam" id="PF08241"/>
    </source>
</evidence>
<dbReference type="PANTHER" id="PTHR44942">
    <property type="entry name" value="METHYLTRANSF_11 DOMAIN-CONTAINING PROTEIN"/>
    <property type="match status" value="1"/>
</dbReference>
<accession>A0ABS5IKR8</accession>
<dbReference type="Proteomes" id="UP000678243">
    <property type="component" value="Unassembled WGS sequence"/>
</dbReference>
<keyword evidence="3" id="KW-0808">Transferase</keyword>
<evidence type="ECO:0000256" key="2">
    <source>
        <dbReference type="ARBA" id="ARBA00022603"/>
    </source>
</evidence>
<protein>
    <submittedName>
        <fullName evidence="5">Class I SAM-dependent methyltransferase</fullName>
    </submittedName>
</protein>